<dbReference type="Proteomes" id="UP000010480">
    <property type="component" value="Chromosome"/>
</dbReference>
<dbReference type="InterPro" id="IPR020825">
    <property type="entry name" value="Phe-tRNA_synthase-like_B3/B4"/>
</dbReference>
<sequence>MRISFNWLKELVNISITPEELGKILTIAGFEVEDTEDRRSWADGVVVGKVIKCDRHPNADKLSLCQVDIGEETPSQIVCGAPNVRQDIFVPVATLGTYLPNVDIKIKPAKLRGVESKGMICSLAELGLAKESEGIKILEGDLQVGQDIRPILGLDDVILDITATANRADALSMVGVAREVAALTGGELTLPAINGDINPNQQGGLTAIKIDEPSACTAYIGTMIENVKIAPSPQWLQWRLEAGGVRPINNVVDVTNYILLEWGQPLHAFDREKLYHIANSQELTIGVRFANDKETLTTLDGQKRDLQAQNLVITANNHPVALAGVMGGEDSEVDDNTQNIILEAALFEPVPIRRSGKCQGIRTESSTRYERGVNQVELEKALNRAVSLITELAGGTVSTQIVADNRSSSFQNTIELRCDRIYQVLGKVKQEEKLIDVPKEDIVRILEDLGCKLEVKSESPLIWLVTVPPYRYRDLEREIDLIEEVARLYGYDHFTDTLPTQSEVGYIPTNLQIQRKIRSSLQGLGLTELMQYSLVSANQAQIKIANPLFSEYSALRSNLIDGLINAFEYNQAQGNGYLKGFEIGRIFWLENENKAEGDALGGIIGGDLYTDGIWTRSGKPQPMTWYEAKGILESLFKALKAPITYKAESNDNRLHPGRTAGLWLNKTRIGVFGQLHPQLCQERDLPNSVYVFELQLEPLITFLDQKYLQTPIFKAYSTYPSVERDLAFFASTDLTVADIVNAMRKAGGKTLVDVKLFDEYKGANVEEGKRSLAFSLVYRSPDGTLKDSDVDPIHNKIRDALTKQFAVTLRS</sequence>
<gene>
    <name evidence="15" type="primary">pheT</name>
    <name evidence="20" type="ordered locus">Cyan10605_2599</name>
</gene>
<keyword evidence="6 15" id="KW-0436">Ligase</keyword>
<evidence type="ECO:0000256" key="8">
    <source>
        <dbReference type="ARBA" id="ARBA00022741"/>
    </source>
</evidence>
<comment type="similarity">
    <text evidence="2 15">Belongs to the phenylalanyl-tRNA synthetase beta subunit family. Type 1 subfamily.</text>
</comment>
<dbReference type="InterPro" id="IPR002547">
    <property type="entry name" value="tRNA-bd_dom"/>
</dbReference>
<name>K9Z6C7_CYAAP</name>
<comment type="subcellular location">
    <subcellularLocation>
        <location evidence="1 15">Cytoplasm</location>
    </subcellularLocation>
</comment>
<comment type="cofactor">
    <cofactor evidence="15">
        <name>Mg(2+)</name>
        <dbReference type="ChEBI" id="CHEBI:18420"/>
    </cofactor>
    <text evidence="15">Binds 2 magnesium ions per tetramer.</text>
</comment>
<dbReference type="PANTHER" id="PTHR10947:SF0">
    <property type="entry name" value="PHENYLALANINE--TRNA LIGASE BETA SUBUNIT"/>
    <property type="match status" value="1"/>
</dbReference>
<dbReference type="InterPro" id="IPR045060">
    <property type="entry name" value="Phe-tRNA-ligase_IIc_bsu"/>
</dbReference>
<evidence type="ECO:0000256" key="1">
    <source>
        <dbReference type="ARBA" id="ARBA00004496"/>
    </source>
</evidence>
<dbReference type="Gene3D" id="3.30.56.10">
    <property type="match status" value="2"/>
</dbReference>
<dbReference type="CDD" id="cd02796">
    <property type="entry name" value="tRNA_bind_bactPheRS"/>
    <property type="match status" value="1"/>
</dbReference>
<dbReference type="Pfam" id="PF03484">
    <property type="entry name" value="B5"/>
    <property type="match status" value="1"/>
</dbReference>
<accession>K9Z6C7</accession>
<dbReference type="AlphaFoldDB" id="K9Z6C7"/>
<evidence type="ECO:0000256" key="7">
    <source>
        <dbReference type="ARBA" id="ARBA00022723"/>
    </source>
</evidence>
<evidence type="ECO:0000256" key="6">
    <source>
        <dbReference type="ARBA" id="ARBA00022598"/>
    </source>
</evidence>
<dbReference type="HAMAP" id="MF_00283">
    <property type="entry name" value="Phe_tRNA_synth_beta1"/>
    <property type="match status" value="1"/>
</dbReference>
<dbReference type="Pfam" id="PF01588">
    <property type="entry name" value="tRNA_bind"/>
    <property type="match status" value="1"/>
</dbReference>
<dbReference type="HOGENOM" id="CLU_016891_0_0_3"/>
<dbReference type="InterPro" id="IPR041616">
    <property type="entry name" value="PheRS_beta_core"/>
</dbReference>
<dbReference type="SUPFAM" id="SSF54991">
    <property type="entry name" value="Anticodon-binding domain of PheRS"/>
    <property type="match status" value="1"/>
</dbReference>
<dbReference type="InterPro" id="IPR004532">
    <property type="entry name" value="Phe-tRNA-ligase_IIc_bsu_bact"/>
</dbReference>
<proteinExistence type="inferred from homology"/>
<feature type="domain" description="TRNA-binding" evidence="17">
    <location>
        <begin position="39"/>
        <end position="149"/>
    </location>
</feature>
<dbReference type="EC" id="6.1.1.20" evidence="15"/>
<dbReference type="GO" id="GO:0009328">
    <property type="term" value="C:phenylalanine-tRNA ligase complex"/>
    <property type="evidence" value="ECO:0007669"/>
    <property type="project" value="TreeGrafter"/>
</dbReference>
<dbReference type="PANTHER" id="PTHR10947">
    <property type="entry name" value="PHENYLALANYL-TRNA SYNTHETASE BETA CHAIN AND LEUCINE-RICH REPEAT-CONTAINING PROTEIN 47"/>
    <property type="match status" value="1"/>
</dbReference>
<feature type="domain" description="FDX-ACB" evidence="18">
    <location>
        <begin position="717"/>
        <end position="810"/>
    </location>
</feature>
<dbReference type="GO" id="GO:0005524">
    <property type="term" value="F:ATP binding"/>
    <property type="evidence" value="ECO:0007669"/>
    <property type="project" value="UniProtKB-UniRule"/>
</dbReference>
<dbReference type="SUPFAM" id="SSF56037">
    <property type="entry name" value="PheT/TilS domain"/>
    <property type="match status" value="1"/>
</dbReference>
<dbReference type="GO" id="GO:0000049">
    <property type="term" value="F:tRNA binding"/>
    <property type="evidence" value="ECO:0007669"/>
    <property type="project" value="UniProtKB-UniRule"/>
</dbReference>
<dbReference type="eggNOG" id="COG0073">
    <property type="taxonomic scope" value="Bacteria"/>
</dbReference>
<protein>
    <recommendedName>
        <fullName evidence="15">Phenylalanine--tRNA ligase beta subunit</fullName>
        <ecNumber evidence="15">6.1.1.20</ecNumber>
    </recommendedName>
    <alternativeName>
        <fullName evidence="15">Phenylalanyl-tRNA synthetase beta subunit</fullName>
        <shortName evidence="15">PheRS</shortName>
    </alternativeName>
</protein>
<evidence type="ECO:0000256" key="15">
    <source>
        <dbReference type="HAMAP-Rule" id="MF_00283"/>
    </source>
</evidence>
<keyword evidence="10 15" id="KW-0460">Magnesium</keyword>
<dbReference type="NCBIfam" id="NF045760">
    <property type="entry name" value="YtpR"/>
    <property type="match status" value="1"/>
</dbReference>
<dbReference type="SUPFAM" id="SSF46955">
    <property type="entry name" value="Putative DNA-binding domain"/>
    <property type="match status" value="1"/>
</dbReference>
<dbReference type="Pfam" id="PF17759">
    <property type="entry name" value="tRNA_synthFbeta"/>
    <property type="match status" value="1"/>
</dbReference>
<evidence type="ECO:0000256" key="2">
    <source>
        <dbReference type="ARBA" id="ARBA00008653"/>
    </source>
</evidence>
<dbReference type="Gene3D" id="2.40.50.140">
    <property type="entry name" value="Nucleic acid-binding proteins"/>
    <property type="match status" value="1"/>
</dbReference>
<keyword evidence="12 15" id="KW-0648">Protein biosynthesis</keyword>
<dbReference type="PROSITE" id="PS50886">
    <property type="entry name" value="TRBD"/>
    <property type="match status" value="1"/>
</dbReference>
<dbReference type="KEGG" id="can:Cyan10605_2599"/>
<evidence type="ECO:0000256" key="3">
    <source>
        <dbReference type="ARBA" id="ARBA00011209"/>
    </source>
</evidence>
<evidence type="ECO:0000256" key="9">
    <source>
        <dbReference type="ARBA" id="ARBA00022840"/>
    </source>
</evidence>
<dbReference type="FunFam" id="2.40.50.140:FF:000045">
    <property type="entry name" value="Phenylalanine--tRNA ligase beta subunit"/>
    <property type="match status" value="1"/>
</dbReference>
<dbReference type="SUPFAM" id="SSF55681">
    <property type="entry name" value="Class II aaRS and biotin synthetases"/>
    <property type="match status" value="1"/>
</dbReference>
<keyword evidence="8 15" id="KW-0547">Nucleotide-binding</keyword>
<feature type="binding site" evidence="15">
    <location>
        <position position="474"/>
    </location>
    <ligand>
        <name>Mg(2+)</name>
        <dbReference type="ChEBI" id="CHEBI:18420"/>
        <note>shared with alpha subunit</note>
    </ligand>
</feature>
<dbReference type="eggNOG" id="COG0072">
    <property type="taxonomic scope" value="Bacteria"/>
</dbReference>
<evidence type="ECO:0000256" key="11">
    <source>
        <dbReference type="ARBA" id="ARBA00022884"/>
    </source>
</evidence>
<dbReference type="SMART" id="SM00896">
    <property type="entry name" value="FDX-ACB"/>
    <property type="match status" value="1"/>
</dbReference>
<dbReference type="STRING" id="755178.Cyan10605_2599"/>
<dbReference type="InterPro" id="IPR033714">
    <property type="entry name" value="tRNA_bind_bactPheRS"/>
</dbReference>
<dbReference type="EMBL" id="CP003947">
    <property type="protein sequence ID" value="AFZ54674.1"/>
    <property type="molecule type" value="Genomic_DNA"/>
</dbReference>
<dbReference type="InterPro" id="IPR012340">
    <property type="entry name" value="NA-bd_OB-fold"/>
</dbReference>
<evidence type="ECO:0000313" key="21">
    <source>
        <dbReference type="Proteomes" id="UP000010480"/>
    </source>
</evidence>
<dbReference type="PROSITE" id="PS51483">
    <property type="entry name" value="B5"/>
    <property type="match status" value="1"/>
</dbReference>
<dbReference type="CDD" id="cd00769">
    <property type="entry name" value="PheRS_beta_core"/>
    <property type="match status" value="1"/>
</dbReference>
<dbReference type="Gene3D" id="3.30.70.380">
    <property type="entry name" value="Ferrodoxin-fold anticodon-binding domain"/>
    <property type="match status" value="1"/>
</dbReference>
<feature type="binding site" evidence="15">
    <location>
        <position position="483"/>
    </location>
    <ligand>
        <name>Mg(2+)</name>
        <dbReference type="ChEBI" id="CHEBI:18420"/>
        <note>shared with alpha subunit</note>
    </ligand>
</feature>
<feature type="binding site" evidence="15">
    <location>
        <position position="484"/>
    </location>
    <ligand>
        <name>Mg(2+)</name>
        <dbReference type="ChEBI" id="CHEBI:18420"/>
        <note>shared with alpha subunit</note>
    </ligand>
</feature>
<dbReference type="Gene3D" id="3.50.40.10">
    <property type="entry name" value="Phenylalanyl-trna Synthetase, Chain B, domain 3"/>
    <property type="match status" value="1"/>
</dbReference>
<evidence type="ECO:0000256" key="16">
    <source>
        <dbReference type="PROSITE-ProRule" id="PRU00209"/>
    </source>
</evidence>
<dbReference type="Pfam" id="PF03483">
    <property type="entry name" value="B3_4"/>
    <property type="match status" value="1"/>
</dbReference>
<dbReference type="SUPFAM" id="SSF50249">
    <property type="entry name" value="Nucleic acid-binding proteins"/>
    <property type="match status" value="1"/>
</dbReference>
<dbReference type="PROSITE" id="PS51447">
    <property type="entry name" value="FDX_ACB"/>
    <property type="match status" value="1"/>
</dbReference>
<keyword evidence="13 15" id="KW-0030">Aminoacyl-tRNA synthetase</keyword>
<comment type="catalytic activity">
    <reaction evidence="14 15">
        <text>tRNA(Phe) + L-phenylalanine + ATP = L-phenylalanyl-tRNA(Phe) + AMP + diphosphate + H(+)</text>
        <dbReference type="Rhea" id="RHEA:19413"/>
        <dbReference type="Rhea" id="RHEA-COMP:9668"/>
        <dbReference type="Rhea" id="RHEA-COMP:9699"/>
        <dbReference type="ChEBI" id="CHEBI:15378"/>
        <dbReference type="ChEBI" id="CHEBI:30616"/>
        <dbReference type="ChEBI" id="CHEBI:33019"/>
        <dbReference type="ChEBI" id="CHEBI:58095"/>
        <dbReference type="ChEBI" id="CHEBI:78442"/>
        <dbReference type="ChEBI" id="CHEBI:78531"/>
        <dbReference type="ChEBI" id="CHEBI:456215"/>
        <dbReference type="EC" id="6.1.1.20"/>
    </reaction>
</comment>
<keyword evidence="9 15" id="KW-0067">ATP-binding</keyword>
<dbReference type="OrthoDB" id="9805455at2"/>
<dbReference type="GO" id="GO:0006432">
    <property type="term" value="P:phenylalanyl-tRNA aminoacylation"/>
    <property type="evidence" value="ECO:0007669"/>
    <property type="project" value="UniProtKB-UniRule"/>
</dbReference>
<dbReference type="InterPro" id="IPR045864">
    <property type="entry name" value="aa-tRNA-synth_II/BPL/LPL"/>
</dbReference>
<dbReference type="InterPro" id="IPR009061">
    <property type="entry name" value="DNA-bd_dom_put_sf"/>
</dbReference>
<dbReference type="InterPro" id="IPR036690">
    <property type="entry name" value="Fdx_antiC-bd_sf"/>
</dbReference>
<feature type="domain" description="B5" evidence="19">
    <location>
        <begin position="409"/>
        <end position="496"/>
    </location>
</feature>
<dbReference type="RefSeq" id="WP_015220397.1">
    <property type="nucleotide sequence ID" value="NC_019776.1"/>
</dbReference>
<evidence type="ECO:0000259" key="18">
    <source>
        <dbReference type="PROSITE" id="PS51447"/>
    </source>
</evidence>
<dbReference type="NCBIfam" id="TIGR00472">
    <property type="entry name" value="pheT_bact"/>
    <property type="match status" value="1"/>
</dbReference>
<dbReference type="GO" id="GO:0000287">
    <property type="term" value="F:magnesium ion binding"/>
    <property type="evidence" value="ECO:0007669"/>
    <property type="project" value="UniProtKB-UniRule"/>
</dbReference>
<keyword evidence="21" id="KW-1185">Reference proteome</keyword>
<keyword evidence="11 16" id="KW-0694">RNA-binding</keyword>
<dbReference type="InterPro" id="IPR005146">
    <property type="entry name" value="B3/B4_tRNA-bd"/>
</dbReference>
<evidence type="ECO:0000313" key="20">
    <source>
        <dbReference type="EMBL" id="AFZ54674.1"/>
    </source>
</evidence>
<feature type="binding site" evidence="15">
    <location>
        <position position="480"/>
    </location>
    <ligand>
        <name>Mg(2+)</name>
        <dbReference type="ChEBI" id="CHEBI:18420"/>
        <note>shared with alpha subunit</note>
    </ligand>
</feature>
<reference evidence="21" key="1">
    <citation type="journal article" date="2013" name="Proc. Natl. Acad. Sci. U.S.A.">
        <title>Improving the coverage of the cyanobacterial phylum using diversity-driven genome sequencing.</title>
        <authorList>
            <person name="Shih P.M."/>
            <person name="Wu D."/>
            <person name="Latifi A."/>
            <person name="Axen S.D."/>
            <person name="Fewer D.P."/>
            <person name="Talla E."/>
            <person name="Calteau A."/>
            <person name="Cai F."/>
            <person name="Tandeau de Marsac N."/>
            <person name="Rippka R."/>
            <person name="Herdman M."/>
            <person name="Sivonen K."/>
            <person name="Coursin T."/>
            <person name="Laurent T."/>
            <person name="Goodwin L."/>
            <person name="Nolan M."/>
            <person name="Davenport K.W."/>
            <person name="Han C.S."/>
            <person name="Rubin E.M."/>
            <person name="Eisen J.A."/>
            <person name="Woyke T."/>
            <person name="Gugger M."/>
            <person name="Kerfeld C.A."/>
        </authorList>
    </citation>
    <scope>NUCLEOTIDE SEQUENCE [LARGE SCALE GENOMIC DNA]</scope>
    <source>
        <strain evidence="21">PCC 10605</strain>
    </source>
</reference>
<keyword evidence="7 15" id="KW-0479">Metal-binding</keyword>
<dbReference type="SMART" id="SM00873">
    <property type="entry name" value="B3_4"/>
    <property type="match status" value="1"/>
</dbReference>
<evidence type="ECO:0000256" key="10">
    <source>
        <dbReference type="ARBA" id="ARBA00022842"/>
    </source>
</evidence>
<dbReference type="FunFam" id="3.50.40.10:FF:000001">
    <property type="entry name" value="Phenylalanine--tRNA ligase beta subunit"/>
    <property type="match status" value="1"/>
</dbReference>
<dbReference type="Pfam" id="PF03147">
    <property type="entry name" value="FDX-ACB"/>
    <property type="match status" value="1"/>
</dbReference>
<evidence type="ECO:0000256" key="12">
    <source>
        <dbReference type="ARBA" id="ARBA00022917"/>
    </source>
</evidence>
<evidence type="ECO:0000256" key="13">
    <source>
        <dbReference type="ARBA" id="ARBA00023146"/>
    </source>
</evidence>
<evidence type="ECO:0000256" key="5">
    <source>
        <dbReference type="ARBA" id="ARBA00022555"/>
    </source>
</evidence>
<keyword evidence="4 15" id="KW-0963">Cytoplasm</keyword>
<dbReference type="FunFam" id="3.30.70.380:FF:000001">
    <property type="entry name" value="Phenylalanine--tRNA ligase beta subunit"/>
    <property type="match status" value="1"/>
</dbReference>
<keyword evidence="5 16" id="KW-0820">tRNA-binding</keyword>
<comment type="subunit">
    <text evidence="3 15">Tetramer of two alpha and two beta subunits.</text>
</comment>
<dbReference type="InterPro" id="IPR005121">
    <property type="entry name" value="Fdx_antiC-bd"/>
</dbReference>
<dbReference type="GO" id="GO:0004826">
    <property type="term" value="F:phenylalanine-tRNA ligase activity"/>
    <property type="evidence" value="ECO:0007669"/>
    <property type="project" value="UniProtKB-UniRule"/>
</dbReference>
<dbReference type="Gene3D" id="3.30.930.10">
    <property type="entry name" value="Bira Bifunctional Protein, Domain 2"/>
    <property type="match status" value="1"/>
</dbReference>
<evidence type="ECO:0000256" key="14">
    <source>
        <dbReference type="ARBA" id="ARBA00049255"/>
    </source>
</evidence>
<dbReference type="SMART" id="SM00874">
    <property type="entry name" value="B5"/>
    <property type="match status" value="1"/>
</dbReference>
<evidence type="ECO:0000256" key="4">
    <source>
        <dbReference type="ARBA" id="ARBA00022490"/>
    </source>
</evidence>
<dbReference type="InterPro" id="IPR005147">
    <property type="entry name" value="tRNA_synthase_B5-dom"/>
</dbReference>
<evidence type="ECO:0000259" key="19">
    <source>
        <dbReference type="PROSITE" id="PS51483"/>
    </source>
</evidence>
<evidence type="ECO:0000259" key="17">
    <source>
        <dbReference type="PROSITE" id="PS50886"/>
    </source>
</evidence>
<organism evidence="20 21">
    <name type="scientific">Cyanobacterium aponinum (strain PCC 10605)</name>
    <dbReference type="NCBI Taxonomy" id="755178"/>
    <lineage>
        <taxon>Bacteria</taxon>
        <taxon>Bacillati</taxon>
        <taxon>Cyanobacteriota</taxon>
        <taxon>Cyanophyceae</taxon>
        <taxon>Oscillatoriophycideae</taxon>
        <taxon>Chroococcales</taxon>
        <taxon>Geminocystaceae</taxon>
        <taxon>Cyanobacterium</taxon>
    </lineage>
</organism>
<dbReference type="PATRIC" id="fig|755178.3.peg.2760"/>